<dbReference type="EMBL" id="QXTE01000169">
    <property type="protein sequence ID" value="TFK03046.1"/>
    <property type="molecule type" value="Genomic_DNA"/>
</dbReference>
<evidence type="ECO:0000256" key="1">
    <source>
        <dbReference type="SAM" id="MobiDB-lite"/>
    </source>
</evidence>
<dbReference type="AlphaFoldDB" id="A0A4D9DY67"/>
<reference evidence="2 3" key="2">
    <citation type="submission" date="2019-04" db="EMBL/GenBank/DDBJ databases">
        <title>The genome sequence of big-headed turtle.</title>
        <authorList>
            <person name="Gong S."/>
        </authorList>
    </citation>
    <scope>NUCLEOTIDE SEQUENCE [LARGE SCALE GENOMIC DNA]</scope>
    <source>
        <strain evidence="2">DO16091913</strain>
        <tissue evidence="2">Muscle</tissue>
    </source>
</reference>
<keyword evidence="2" id="KW-0812">Transmembrane</keyword>
<sequence length="130" mass="14900">MEEDTEMPMDQTDSPIESGDMTETKSKGPRGWGRGRGGRDFGNKGQLSYTWTSSSTTTTRTNGLQRQATSPQSQRDAADAKRSIPSAKRVRLQEYRGFVIYTNISRLIYTWMFDRKVNDQPPHNISYKWN</sequence>
<comment type="caution">
    <text evidence="2">The sequence shown here is derived from an EMBL/GenBank/DDBJ whole genome shotgun (WGS) entry which is preliminary data.</text>
</comment>
<feature type="region of interest" description="Disordered" evidence="1">
    <location>
        <begin position="1"/>
        <end position="87"/>
    </location>
</feature>
<keyword evidence="2" id="KW-0472">Membrane</keyword>
<organism evidence="2 3">
    <name type="scientific">Platysternon megacephalum</name>
    <name type="common">big-headed turtle</name>
    <dbReference type="NCBI Taxonomy" id="55544"/>
    <lineage>
        <taxon>Eukaryota</taxon>
        <taxon>Metazoa</taxon>
        <taxon>Chordata</taxon>
        <taxon>Craniata</taxon>
        <taxon>Vertebrata</taxon>
        <taxon>Euteleostomi</taxon>
        <taxon>Archelosauria</taxon>
        <taxon>Testudinata</taxon>
        <taxon>Testudines</taxon>
        <taxon>Cryptodira</taxon>
        <taxon>Durocryptodira</taxon>
        <taxon>Testudinoidea</taxon>
        <taxon>Platysternidae</taxon>
        <taxon>Platysternon</taxon>
    </lineage>
</organism>
<feature type="compositionally biased region" description="Polar residues" evidence="1">
    <location>
        <begin position="62"/>
        <end position="75"/>
    </location>
</feature>
<dbReference type="Proteomes" id="UP000297703">
    <property type="component" value="Unassembled WGS sequence"/>
</dbReference>
<protein>
    <submittedName>
        <fullName evidence="2">Transmembrane 7 superfamily member 3</fullName>
    </submittedName>
</protein>
<dbReference type="OrthoDB" id="10636230at2759"/>
<keyword evidence="3" id="KW-1185">Reference proteome</keyword>
<name>A0A4D9DY67_9SAUR</name>
<gene>
    <name evidence="2" type="ORF">DR999_PMT14601</name>
</gene>
<evidence type="ECO:0000313" key="3">
    <source>
        <dbReference type="Proteomes" id="UP000297703"/>
    </source>
</evidence>
<proteinExistence type="predicted"/>
<feature type="compositionally biased region" description="Low complexity" evidence="1">
    <location>
        <begin position="43"/>
        <end position="61"/>
    </location>
</feature>
<accession>A0A4D9DY67</accession>
<evidence type="ECO:0000313" key="2">
    <source>
        <dbReference type="EMBL" id="TFK03046.1"/>
    </source>
</evidence>
<reference evidence="2 3" key="1">
    <citation type="submission" date="2019-04" db="EMBL/GenBank/DDBJ databases">
        <title>Draft genome of the big-headed turtle Platysternon megacephalum.</title>
        <authorList>
            <person name="Gong S."/>
        </authorList>
    </citation>
    <scope>NUCLEOTIDE SEQUENCE [LARGE SCALE GENOMIC DNA]</scope>
    <source>
        <strain evidence="2">DO16091913</strain>
        <tissue evidence="2">Muscle</tissue>
    </source>
</reference>